<protein>
    <submittedName>
        <fullName evidence="3">Uncharacterized protein</fullName>
    </submittedName>
</protein>
<feature type="transmembrane region" description="Helical" evidence="2">
    <location>
        <begin position="157"/>
        <end position="176"/>
    </location>
</feature>
<evidence type="ECO:0000256" key="2">
    <source>
        <dbReference type="SAM" id="Phobius"/>
    </source>
</evidence>
<feature type="compositionally biased region" description="Basic and acidic residues" evidence="1">
    <location>
        <begin position="469"/>
        <end position="481"/>
    </location>
</feature>
<feature type="region of interest" description="Disordered" evidence="1">
    <location>
        <begin position="450"/>
        <end position="524"/>
    </location>
</feature>
<dbReference type="PANTHER" id="PTHR12069">
    <property type="entry name" value="DNA-DIRECTED RNA POLYMERASES III 80 KDA POLYPEPTIDE RNA POLYMERASE III SUBUNIT 5"/>
    <property type="match status" value="1"/>
</dbReference>
<proteinExistence type="predicted"/>
<feature type="transmembrane region" description="Helical" evidence="2">
    <location>
        <begin position="358"/>
        <end position="378"/>
    </location>
</feature>
<gene>
    <name evidence="3" type="ORF">NP233_g3663</name>
</gene>
<keyword evidence="4" id="KW-1185">Reference proteome</keyword>
<feature type="transmembrane region" description="Helical" evidence="2">
    <location>
        <begin position="124"/>
        <end position="145"/>
    </location>
</feature>
<organism evidence="3 4">
    <name type="scientific">Leucocoprinus birnbaumii</name>
    <dbReference type="NCBI Taxonomy" id="56174"/>
    <lineage>
        <taxon>Eukaryota</taxon>
        <taxon>Fungi</taxon>
        <taxon>Dikarya</taxon>
        <taxon>Basidiomycota</taxon>
        <taxon>Agaricomycotina</taxon>
        <taxon>Agaricomycetes</taxon>
        <taxon>Agaricomycetidae</taxon>
        <taxon>Agaricales</taxon>
        <taxon>Agaricineae</taxon>
        <taxon>Agaricaceae</taxon>
        <taxon>Leucocoprinus</taxon>
    </lineage>
</organism>
<reference evidence="3" key="1">
    <citation type="submission" date="2022-07" db="EMBL/GenBank/DDBJ databases">
        <title>Genome Sequence of Leucocoprinus birnbaumii.</title>
        <authorList>
            <person name="Buettner E."/>
        </authorList>
    </citation>
    <scope>NUCLEOTIDE SEQUENCE</scope>
    <source>
        <strain evidence="3">VT141</strain>
    </source>
</reference>
<evidence type="ECO:0000313" key="4">
    <source>
        <dbReference type="Proteomes" id="UP001213000"/>
    </source>
</evidence>
<feature type="transmembrane region" description="Helical" evidence="2">
    <location>
        <begin position="390"/>
        <end position="410"/>
    </location>
</feature>
<keyword evidence="2" id="KW-0812">Transmembrane</keyword>
<feature type="compositionally biased region" description="Acidic residues" evidence="1">
    <location>
        <begin position="724"/>
        <end position="738"/>
    </location>
</feature>
<keyword evidence="2" id="KW-0472">Membrane</keyword>
<feature type="transmembrane region" description="Helical" evidence="2">
    <location>
        <begin position="91"/>
        <end position="112"/>
    </location>
</feature>
<dbReference type="AlphaFoldDB" id="A0AAD5VYS2"/>
<feature type="region of interest" description="Disordered" evidence="1">
    <location>
        <begin position="708"/>
        <end position="774"/>
    </location>
</feature>
<dbReference type="EMBL" id="JANIEX010000178">
    <property type="protein sequence ID" value="KAJ3571586.1"/>
    <property type="molecule type" value="Genomic_DNA"/>
</dbReference>
<dbReference type="GO" id="GO:0005666">
    <property type="term" value="C:RNA polymerase III complex"/>
    <property type="evidence" value="ECO:0007669"/>
    <property type="project" value="TreeGrafter"/>
</dbReference>
<dbReference type="Proteomes" id="UP001213000">
    <property type="component" value="Unassembled WGS sequence"/>
</dbReference>
<evidence type="ECO:0000313" key="3">
    <source>
        <dbReference type="EMBL" id="KAJ3571586.1"/>
    </source>
</evidence>
<feature type="transmembrane region" description="Helical" evidence="2">
    <location>
        <begin position="188"/>
        <end position="211"/>
    </location>
</feature>
<dbReference type="PANTHER" id="PTHR12069:SF0">
    <property type="entry name" value="DNA-DIRECTED RNA POLYMERASE III SUBUNIT RPC5"/>
    <property type="match status" value="1"/>
</dbReference>
<comment type="caution">
    <text evidence="3">The sequence shown here is derived from an EMBL/GenBank/DDBJ whole genome shotgun (WGS) entry which is preliminary data.</text>
</comment>
<feature type="compositionally biased region" description="Polar residues" evidence="1">
    <location>
        <begin position="482"/>
        <end position="493"/>
    </location>
</feature>
<dbReference type="InterPro" id="IPR006886">
    <property type="entry name" value="RNA_pol_III_Rpc5"/>
</dbReference>
<name>A0AAD5VYS2_9AGAR</name>
<dbReference type="GO" id="GO:0042797">
    <property type="term" value="P:tRNA transcription by RNA polymerase III"/>
    <property type="evidence" value="ECO:0007669"/>
    <property type="project" value="TreeGrafter"/>
</dbReference>
<accession>A0AAD5VYS2</accession>
<evidence type="ECO:0000256" key="1">
    <source>
        <dbReference type="SAM" id="MobiDB-lite"/>
    </source>
</evidence>
<dbReference type="Pfam" id="PF04801">
    <property type="entry name" value="RPC5"/>
    <property type="match status" value="1"/>
</dbReference>
<sequence length="844" mass="93349">MHLASDDQNTLLGAVPILQATRNTVLAASPQPPPCPPTNHIDSSLEQHLQDFQLYYSSDIYSFRPTYFATADGSLITPALTDDLWDANLDLVFTAALAMLFIRNIAVAIDYLRRGKNKNKTLLYLLFVGQALAPASFIPLILSFFDQFVDCTLVVKMASTVGSVALAILLSGIIGLKTYRCMNDSKIIAGLIGTLGLGHLAIVALDAAFMQGARRISGSCLRTSDLFYTRIAVAILMGECCFMTLCFVYTAIKYRKTPGARGRISLRMSTEEDIPDLTPTETGHETTLDANQFREADEKATSNIPPRSSALRISSELPVTHPDDGRSHARKSMASSFSRLSRLLSNMTNLKKVMRDELLYTCVITVVITIALVFTFTGVNVKNGLSVTSWIFLTWGLVSVFVIHSAGRVVRRQERHSLVRYAAARGSRATFATPKFAKANDFWISTHTPIQRSRRDSAQSKNTQVSDPFSERHQLRQERRPSYQSGVTSSMPSPLSPEMKIENLSNSGALPLPAEGSGLHTPTPVVAPLESESIRSHAYYLPRSENTGFPPTSMMDFNEATDELVAVLPIHFTNTLIPNVQLHQFPLLNRPLQVPPSAQLSGKRIAARIKPEVRRIEIHVPADTRPDVWNGEKSRELGAAQIEDDIEKKQERKKLKEGEEARLGEIRLQSEKLPQRGVQMLGIVRNGKLNLHPISEAHQFRPTLTHLDILSRRNRRGRQGGSDSDSDDGPPPDPDDPAPLEVPKKEKKSVGPGKEVQVSARKSDDKGGASALGGLSAVRRDMLRIIRLEEDEEWDDLRFFDTSAEESAETFEAIFSQSTGLLEMKDDVTQFLEGIKGLKPKAET</sequence>
<keyword evidence="2" id="KW-1133">Transmembrane helix</keyword>
<feature type="transmembrane region" description="Helical" evidence="2">
    <location>
        <begin position="231"/>
        <end position="252"/>
    </location>
</feature>